<feature type="transmembrane region" description="Helical" evidence="13">
    <location>
        <begin position="165"/>
        <end position="186"/>
    </location>
</feature>
<dbReference type="EMBL" id="JBBMFJ010000018">
    <property type="protein sequence ID" value="MEQ2563363.1"/>
    <property type="molecule type" value="Genomic_DNA"/>
</dbReference>
<keyword evidence="7" id="KW-1003">Cell membrane</keyword>
<feature type="transmembrane region" description="Helical" evidence="13">
    <location>
        <begin position="383"/>
        <end position="402"/>
    </location>
</feature>
<evidence type="ECO:0000256" key="5">
    <source>
        <dbReference type="ARBA" id="ARBA00022448"/>
    </source>
</evidence>
<evidence type="ECO:0000256" key="4">
    <source>
        <dbReference type="ARBA" id="ARBA00020268"/>
    </source>
</evidence>
<feature type="transmembrane region" description="Helical" evidence="13">
    <location>
        <begin position="320"/>
        <end position="339"/>
    </location>
</feature>
<feature type="transmembrane region" description="Helical" evidence="13">
    <location>
        <begin position="192"/>
        <end position="213"/>
    </location>
</feature>
<dbReference type="CDD" id="cd13138">
    <property type="entry name" value="MATE_yoeA_like"/>
    <property type="match status" value="1"/>
</dbReference>
<keyword evidence="15" id="KW-1185">Reference proteome</keyword>
<dbReference type="InterPro" id="IPR002528">
    <property type="entry name" value="MATE_fam"/>
</dbReference>
<evidence type="ECO:0000313" key="15">
    <source>
        <dbReference type="Proteomes" id="UP001437460"/>
    </source>
</evidence>
<evidence type="ECO:0000313" key="14">
    <source>
        <dbReference type="EMBL" id="MEQ2563363.1"/>
    </source>
</evidence>
<evidence type="ECO:0000256" key="1">
    <source>
        <dbReference type="ARBA" id="ARBA00003408"/>
    </source>
</evidence>
<comment type="caution">
    <text evidence="14">The sequence shown here is derived from an EMBL/GenBank/DDBJ whole genome shotgun (WGS) entry which is preliminary data.</text>
</comment>
<evidence type="ECO:0000256" key="8">
    <source>
        <dbReference type="ARBA" id="ARBA00022692"/>
    </source>
</evidence>
<evidence type="ECO:0000256" key="12">
    <source>
        <dbReference type="ARBA" id="ARBA00031636"/>
    </source>
</evidence>
<evidence type="ECO:0000256" key="11">
    <source>
        <dbReference type="ARBA" id="ARBA00023136"/>
    </source>
</evidence>
<evidence type="ECO:0000256" key="13">
    <source>
        <dbReference type="SAM" id="Phobius"/>
    </source>
</evidence>
<protein>
    <recommendedName>
        <fullName evidence="4">Probable multidrug resistance protein NorM</fullName>
    </recommendedName>
    <alternativeName>
        <fullName evidence="12">Multidrug-efflux transporter</fullName>
    </alternativeName>
</protein>
<dbReference type="PIRSF" id="PIRSF006603">
    <property type="entry name" value="DinF"/>
    <property type="match status" value="1"/>
</dbReference>
<dbReference type="PANTHER" id="PTHR43298">
    <property type="entry name" value="MULTIDRUG RESISTANCE PROTEIN NORM-RELATED"/>
    <property type="match status" value="1"/>
</dbReference>
<comment type="subcellular location">
    <subcellularLocation>
        <location evidence="2">Cell membrane</location>
        <topology evidence="2">Multi-pass membrane protein</topology>
    </subcellularLocation>
</comment>
<feature type="transmembrane region" description="Helical" evidence="13">
    <location>
        <begin position="351"/>
        <end position="371"/>
    </location>
</feature>
<feature type="transmembrane region" description="Helical" evidence="13">
    <location>
        <begin position="54"/>
        <end position="80"/>
    </location>
</feature>
<comment type="similarity">
    <text evidence="3">Belongs to the multi antimicrobial extrusion (MATE) (TC 2.A.66.1) family.</text>
</comment>
<feature type="transmembrane region" description="Helical" evidence="13">
    <location>
        <begin position="137"/>
        <end position="158"/>
    </location>
</feature>
<keyword evidence="9 13" id="KW-1133">Transmembrane helix</keyword>
<accession>A0ABV1HN17</accession>
<dbReference type="InterPro" id="IPR048279">
    <property type="entry name" value="MdtK-like"/>
</dbReference>
<evidence type="ECO:0000256" key="6">
    <source>
        <dbReference type="ARBA" id="ARBA00022449"/>
    </source>
</evidence>
<reference evidence="14 15" key="1">
    <citation type="submission" date="2024-03" db="EMBL/GenBank/DDBJ databases">
        <title>Human intestinal bacterial collection.</title>
        <authorList>
            <person name="Pauvert C."/>
            <person name="Hitch T.C.A."/>
            <person name="Clavel T."/>
        </authorList>
    </citation>
    <scope>NUCLEOTIDE SEQUENCE [LARGE SCALE GENOMIC DNA]</scope>
    <source>
        <strain evidence="14 15">CLA-AP-H27</strain>
    </source>
</reference>
<dbReference type="Proteomes" id="UP001437460">
    <property type="component" value="Unassembled WGS sequence"/>
</dbReference>
<dbReference type="PANTHER" id="PTHR43298:SF2">
    <property type="entry name" value="FMN_FAD EXPORTER YEEO-RELATED"/>
    <property type="match status" value="1"/>
</dbReference>
<keyword evidence="6" id="KW-0050">Antiport</keyword>
<proteinExistence type="inferred from homology"/>
<name>A0ABV1HN17_9FIRM</name>
<keyword evidence="8 13" id="KW-0812">Transmembrane</keyword>
<evidence type="ECO:0000256" key="10">
    <source>
        <dbReference type="ARBA" id="ARBA00023065"/>
    </source>
</evidence>
<comment type="function">
    <text evidence="1">Multidrug efflux pump.</text>
</comment>
<organism evidence="14 15">
    <name type="scientific">Ventrimonas faecis</name>
    <dbReference type="NCBI Taxonomy" id="3133170"/>
    <lineage>
        <taxon>Bacteria</taxon>
        <taxon>Bacillati</taxon>
        <taxon>Bacillota</taxon>
        <taxon>Clostridia</taxon>
        <taxon>Lachnospirales</taxon>
        <taxon>Lachnospiraceae</taxon>
        <taxon>Ventrimonas</taxon>
    </lineage>
</organism>
<evidence type="ECO:0000256" key="2">
    <source>
        <dbReference type="ARBA" id="ARBA00004651"/>
    </source>
</evidence>
<gene>
    <name evidence="14" type="ORF">WMO41_09385</name>
</gene>
<dbReference type="InterPro" id="IPR050222">
    <property type="entry name" value="MATE_MdtK"/>
</dbReference>
<sequence>MITDLTKEHPDKILWRFLLPLMISVIFQQFYNIADSMIAGKFAGESALGAVGASYPITIIYMAFAVGMNLGASVVISRLFGAGDKAGLRRAVSTAFISVLVLSVVLSVFGYFCSGAMMRWIHTPEDIMADGVLYLKIYVYGLSFLLFYNVCTGIFTALGDSKTPLYFLIGSSLGNIFLDYLFVAQFQWGVAGVAWATFLAQGVSAVLAFLTLWRRLAAYTRELERQPLFDRSLLWRIISIAVPSIMQQSVLSVGNLFVQEIVNSYGSAVVAGYSGAIKLNTFAINTFMTLGSCLSSYTAQNLGAGKPARLSLGFRTGIKLAEFAALPFVILYFVFSRGMMGLFLNAESEEAIHAGMAFLRIVSPLYFMISIKLMTDGIIRGSGAMAYFVAATVPDLILRIGFAHLLTPKFGSTGIWMAWPFGWFAATALTILFYRKVIENCNYRTERIKVRK</sequence>
<evidence type="ECO:0000256" key="3">
    <source>
        <dbReference type="ARBA" id="ARBA00010199"/>
    </source>
</evidence>
<dbReference type="Pfam" id="PF01554">
    <property type="entry name" value="MatE"/>
    <property type="match status" value="2"/>
</dbReference>
<evidence type="ECO:0000256" key="9">
    <source>
        <dbReference type="ARBA" id="ARBA00022989"/>
    </source>
</evidence>
<keyword evidence="10" id="KW-0406">Ion transport</keyword>
<keyword evidence="5" id="KW-0813">Transport</keyword>
<dbReference type="RefSeq" id="WP_349229520.1">
    <property type="nucleotide sequence ID" value="NZ_JBBMFJ010000018.1"/>
</dbReference>
<feature type="transmembrane region" description="Helical" evidence="13">
    <location>
        <begin position="13"/>
        <end position="34"/>
    </location>
</feature>
<evidence type="ECO:0000256" key="7">
    <source>
        <dbReference type="ARBA" id="ARBA00022475"/>
    </source>
</evidence>
<keyword evidence="11 13" id="KW-0472">Membrane</keyword>
<feature type="transmembrane region" description="Helical" evidence="13">
    <location>
        <begin position="92"/>
        <end position="117"/>
    </location>
</feature>
<dbReference type="NCBIfam" id="TIGR00797">
    <property type="entry name" value="matE"/>
    <property type="match status" value="1"/>
</dbReference>
<feature type="transmembrane region" description="Helical" evidence="13">
    <location>
        <begin position="414"/>
        <end position="434"/>
    </location>
</feature>